<dbReference type="GeneID" id="2871370"/>
<dbReference type="RefSeq" id="XP_664075.1">
    <property type="nucleotide sequence ID" value="XM_658983.1"/>
</dbReference>
<reference evidence="4" key="2">
    <citation type="journal article" date="2009" name="Fungal Genet. Biol.">
        <title>The 2008 update of the Aspergillus nidulans genome annotation: a community effort.</title>
        <authorList>
            <person name="Wortman J.R."/>
            <person name="Gilsenan J.M."/>
            <person name="Joardar V."/>
            <person name="Deegan J."/>
            <person name="Clutterbuck J."/>
            <person name="Andersen M.R."/>
            <person name="Archer D."/>
            <person name="Bencina M."/>
            <person name="Braus G."/>
            <person name="Coutinho P."/>
            <person name="von Dohren H."/>
            <person name="Doonan J."/>
            <person name="Driessen A.J."/>
            <person name="Durek P."/>
            <person name="Espeso E."/>
            <person name="Fekete E."/>
            <person name="Flipphi M."/>
            <person name="Estrada C.G."/>
            <person name="Geysens S."/>
            <person name="Goldman G."/>
            <person name="de Groot P.W."/>
            <person name="Hansen K."/>
            <person name="Harris S.D."/>
            <person name="Heinekamp T."/>
            <person name="Helmstaedt K."/>
            <person name="Henrissat B."/>
            <person name="Hofmann G."/>
            <person name="Homan T."/>
            <person name="Horio T."/>
            <person name="Horiuchi H."/>
            <person name="James S."/>
            <person name="Jones M."/>
            <person name="Karaffa L."/>
            <person name="Karanyi Z."/>
            <person name="Kato M."/>
            <person name="Keller N."/>
            <person name="Kelly D.E."/>
            <person name="Kiel J.A."/>
            <person name="Kim J.M."/>
            <person name="van der Klei I.J."/>
            <person name="Klis F.M."/>
            <person name="Kovalchuk A."/>
            <person name="Krasevec N."/>
            <person name="Kubicek C.P."/>
            <person name="Liu B."/>
            <person name="Maccabe A."/>
            <person name="Meyer V."/>
            <person name="Mirabito P."/>
            <person name="Miskei M."/>
            <person name="Mos M."/>
            <person name="Mullins J."/>
            <person name="Nelson D.R."/>
            <person name="Nielsen J."/>
            <person name="Oakley B.R."/>
            <person name="Osmani S.A."/>
            <person name="Pakula T."/>
            <person name="Paszewski A."/>
            <person name="Paulsen I."/>
            <person name="Pilsyk S."/>
            <person name="Pocsi I."/>
            <person name="Punt P.J."/>
            <person name="Ram A.F."/>
            <person name="Ren Q."/>
            <person name="Robellet X."/>
            <person name="Robson G."/>
            <person name="Seiboth B."/>
            <person name="van Solingen P."/>
            <person name="Specht T."/>
            <person name="Sun J."/>
            <person name="Taheri-Talesh N."/>
            <person name="Takeshita N."/>
            <person name="Ussery D."/>
            <person name="vanKuyk P.A."/>
            <person name="Visser H."/>
            <person name="van de Vondervoort P.J."/>
            <person name="de Vries R.P."/>
            <person name="Walton J."/>
            <person name="Xiang X."/>
            <person name="Xiong Y."/>
            <person name="Zeng A.P."/>
            <person name="Brandt B.W."/>
            <person name="Cornell M.J."/>
            <person name="van den Hondel C.A."/>
            <person name="Visser J."/>
            <person name="Oliver S.G."/>
            <person name="Turner G."/>
        </authorList>
    </citation>
    <scope>GENOME REANNOTATION</scope>
    <source>
        <strain evidence="4">FGSC A4 / ATCC 38163 / CBS 112.46 / NRRL 194 / M139</strain>
    </source>
</reference>
<dbReference type="VEuPathDB" id="FungiDB:AN6471"/>
<feature type="signal peptide" evidence="2">
    <location>
        <begin position="1"/>
        <end position="15"/>
    </location>
</feature>
<accession>C8V057</accession>
<sequence length="202" mass="19728">MKSFLLPALASLACAGSTITSMFLPGFSKESIVASVAGNDDTATTYSMTCAASYDNEEECGMGNGLTVVKAGKAMTYMMDEGDAYSFSGECTVDGTTAACTGSATGSGDGLPASQTYKTYAQYVPVTITAGSITDATAALTATSMAEGTGTAAQASPTASEAAEETADGSGAEATPTGAAAQITGAGSILFGGAVVLMAAAL</sequence>
<dbReference type="OMA" id="STIGWDQ"/>
<dbReference type="AlphaFoldDB" id="Q5AZ09"/>
<evidence type="ECO:0000313" key="4">
    <source>
        <dbReference type="Proteomes" id="UP000000560"/>
    </source>
</evidence>
<dbReference type="OrthoDB" id="4991875at2759"/>
<reference evidence="4" key="1">
    <citation type="journal article" date="2005" name="Nature">
        <title>Sequencing of Aspergillus nidulans and comparative analysis with A. fumigatus and A. oryzae.</title>
        <authorList>
            <person name="Galagan J.E."/>
            <person name="Calvo S.E."/>
            <person name="Cuomo C."/>
            <person name="Ma L.J."/>
            <person name="Wortman J.R."/>
            <person name="Batzoglou S."/>
            <person name="Lee S.I."/>
            <person name="Basturkmen M."/>
            <person name="Spevak C.C."/>
            <person name="Clutterbuck J."/>
            <person name="Kapitonov V."/>
            <person name="Jurka J."/>
            <person name="Scazzocchio C."/>
            <person name="Farman M."/>
            <person name="Butler J."/>
            <person name="Purcell S."/>
            <person name="Harris S."/>
            <person name="Braus G.H."/>
            <person name="Draht O."/>
            <person name="Busch S."/>
            <person name="D'Enfert C."/>
            <person name="Bouchier C."/>
            <person name="Goldman G.H."/>
            <person name="Bell-Pedersen D."/>
            <person name="Griffiths-Jones S."/>
            <person name="Doonan J.H."/>
            <person name="Yu J."/>
            <person name="Vienken K."/>
            <person name="Pain A."/>
            <person name="Freitag M."/>
            <person name="Selker E.U."/>
            <person name="Archer D.B."/>
            <person name="Penalva M.A."/>
            <person name="Oakley B.R."/>
            <person name="Momany M."/>
            <person name="Tanaka T."/>
            <person name="Kumagai T."/>
            <person name="Asai K."/>
            <person name="Machida M."/>
            <person name="Nierman W.C."/>
            <person name="Denning D.W."/>
            <person name="Caddick M."/>
            <person name="Hynes M."/>
            <person name="Paoletti M."/>
            <person name="Fischer R."/>
            <person name="Miller B."/>
            <person name="Dyer P."/>
            <person name="Sachs M.S."/>
            <person name="Osmani S.A."/>
            <person name="Birren B.W."/>
        </authorList>
    </citation>
    <scope>NUCLEOTIDE SEQUENCE [LARGE SCALE GENOMIC DNA]</scope>
    <source>
        <strain evidence="4">FGSC A4 / ATCC 38163 / CBS 112.46 / NRRL 194 / M139</strain>
    </source>
</reference>
<proteinExistence type="predicted"/>
<gene>
    <name evidence="3" type="ORF">ANIA_06471</name>
</gene>
<name>Q5AZ09_EMENI</name>
<feature type="region of interest" description="Disordered" evidence="1">
    <location>
        <begin position="149"/>
        <end position="176"/>
    </location>
</feature>
<keyword evidence="2" id="KW-0732">Signal</keyword>
<keyword evidence="4" id="KW-1185">Reference proteome</keyword>
<organism evidence="3 4">
    <name type="scientific">Emericella nidulans (strain FGSC A4 / ATCC 38163 / CBS 112.46 / NRRL 194 / M139)</name>
    <name type="common">Aspergillus nidulans</name>
    <dbReference type="NCBI Taxonomy" id="227321"/>
    <lineage>
        <taxon>Eukaryota</taxon>
        <taxon>Fungi</taxon>
        <taxon>Dikarya</taxon>
        <taxon>Ascomycota</taxon>
        <taxon>Pezizomycotina</taxon>
        <taxon>Eurotiomycetes</taxon>
        <taxon>Eurotiomycetidae</taxon>
        <taxon>Eurotiales</taxon>
        <taxon>Aspergillaceae</taxon>
        <taxon>Aspergillus</taxon>
        <taxon>Aspergillus subgen. Nidulantes</taxon>
    </lineage>
</organism>
<feature type="chain" id="PRO_5012859012" evidence="2">
    <location>
        <begin position="16"/>
        <end position="202"/>
    </location>
</feature>
<dbReference type="HOGENOM" id="CLU_074173_2_1_1"/>
<dbReference type="PANTHER" id="PTHR40640">
    <property type="entry name" value="ANCHORED GLYCOPROTEIN, PUTATIVE (AFU_ORTHOLOGUE AFUA_8G04860)-RELATED"/>
    <property type="match status" value="1"/>
</dbReference>
<dbReference type="InParanoid" id="Q5AZ09"/>
<evidence type="ECO:0000313" key="3">
    <source>
        <dbReference type="EMBL" id="CBF69396.1"/>
    </source>
</evidence>
<protein>
    <submittedName>
        <fullName evidence="3">Uncharacterized protein</fullName>
    </submittedName>
</protein>
<feature type="compositionally biased region" description="Low complexity" evidence="1">
    <location>
        <begin position="151"/>
        <end position="161"/>
    </location>
</feature>
<evidence type="ECO:0000256" key="1">
    <source>
        <dbReference type="SAM" id="MobiDB-lite"/>
    </source>
</evidence>
<accession>Q5AZ09</accession>
<dbReference type="KEGG" id="ani:ANIA_06471"/>
<dbReference type="PANTHER" id="PTHR40640:SF2">
    <property type="entry name" value="GPI ANCHORED PROTEIN-RELATED"/>
    <property type="match status" value="1"/>
</dbReference>
<evidence type="ECO:0000256" key="2">
    <source>
        <dbReference type="SAM" id="SignalP"/>
    </source>
</evidence>
<dbReference type="Proteomes" id="UP000000560">
    <property type="component" value="Chromosome I"/>
</dbReference>
<dbReference type="EMBL" id="BN001301">
    <property type="protein sequence ID" value="CBF69396.1"/>
    <property type="molecule type" value="Genomic_DNA"/>
</dbReference>